<dbReference type="GO" id="GO:0047617">
    <property type="term" value="F:fatty acyl-CoA hydrolase activity"/>
    <property type="evidence" value="ECO:0007669"/>
    <property type="project" value="TreeGrafter"/>
</dbReference>
<evidence type="ECO:0000313" key="3">
    <source>
        <dbReference type="Proteomes" id="UP000595095"/>
    </source>
</evidence>
<dbReference type="RefSeq" id="WP_195811749.1">
    <property type="nucleotide sequence ID" value="NZ_CP064795.1"/>
</dbReference>
<sequence>MQTSLPWLYPKPYVVDWTISAAHIDHYGHVNNQAYLAQVEALAWSHTNALGLSFTDYQRLDRAMVIRRHELDYHLACHEGDTLKCATWITSCDQRLTLTREFQFVCQRRQKSVFTATTRFICTALSTGAPKRLPPEFIDIYGSACVF</sequence>
<dbReference type="SUPFAM" id="SSF54637">
    <property type="entry name" value="Thioesterase/thiol ester dehydrase-isomerase"/>
    <property type="match status" value="1"/>
</dbReference>
<dbReference type="Pfam" id="PF13279">
    <property type="entry name" value="4HBT_2"/>
    <property type="match status" value="1"/>
</dbReference>
<evidence type="ECO:0000313" key="2">
    <source>
        <dbReference type="EMBL" id="QPG06674.1"/>
    </source>
</evidence>
<dbReference type="KEGG" id="smaa:IT774_05855"/>
<name>A0A7S9DZ96_9ALTE</name>
<dbReference type="PANTHER" id="PTHR31793:SF37">
    <property type="entry name" value="ACYL-COA THIOESTER HYDROLASE YBGC"/>
    <property type="match status" value="1"/>
</dbReference>
<gene>
    <name evidence="2" type="ORF">IT774_05855</name>
</gene>
<dbReference type="AlphaFoldDB" id="A0A7S9DZ96"/>
<accession>A0A7S9DZ96</accession>
<dbReference type="CDD" id="cd00586">
    <property type="entry name" value="4HBT"/>
    <property type="match status" value="1"/>
</dbReference>
<reference evidence="2 3" key="1">
    <citation type="submission" date="2020-11" db="EMBL/GenBank/DDBJ databases">
        <title>Complete genome sequence for Salinimonas sp. strain G2-b.</title>
        <authorList>
            <person name="Park S.-J."/>
        </authorList>
    </citation>
    <scope>NUCLEOTIDE SEQUENCE [LARGE SCALE GENOMIC DNA]</scope>
    <source>
        <strain evidence="2 3">G2-b</strain>
    </source>
</reference>
<dbReference type="EMBL" id="CP064795">
    <property type="protein sequence ID" value="QPG06674.1"/>
    <property type="molecule type" value="Genomic_DNA"/>
</dbReference>
<organism evidence="2 3">
    <name type="scientific">Salinimonas marina</name>
    <dbReference type="NCBI Taxonomy" id="2785918"/>
    <lineage>
        <taxon>Bacteria</taxon>
        <taxon>Pseudomonadati</taxon>
        <taxon>Pseudomonadota</taxon>
        <taxon>Gammaproteobacteria</taxon>
        <taxon>Alteromonadales</taxon>
        <taxon>Alteromonadaceae</taxon>
        <taxon>Alteromonas/Salinimonas group</taxon>
        <taxon>Salinimonas</taxon>
    </lineage>
</organism>
<evidence type="ECO:0000256" key="1">
    <source>
        <dbReference type="ARBA" id="ARBA00022801"/>
    </source>
</evidence>
<protein>
    <submittedName>
        <fullName evidence="2">Acyl-CoA thioesterase</fullName>
    </submittedName>
</protein>
<dbReference type="Gene3D" id="3.10.129.10">
    <property type="entry name" value="Hotdog Thioesterase"/>
    <property type="match status" value="1"/>
</dbReference>
<keyword evidence="1" id="KW-0378">Hydrolase</keyword>
<proteinExistence type="predicted"/>
<dbReference type="InterPro" id="IPR050563">
    <property type="entry name" value="4-hydroxybenzoyl-CoA_TE"/>
</dbReference>
<dbReference type="Proteomes" id="UP000595095">
    <property type="component" value="Chromosome"/>
</dbReference>
<dbReference type="InterPro" id="IPR029069">
    <property type="entry name" value="HotDog_dom_sf"/>
</dbReference>
<keyword evidence="3" id="KW-1185">Reference proteome</keyword>
<dbReference type="PANTHER" id="PTHR31793">
    <property type="entry name" value="4-HYDROXYBENZOYL-COA THIOESTERASE FAMILY MEMBER"/>
    <property type="match status" value="1"/>
</dbReference>